<keyword evidence="5" id="KW-0175">Coiled coil</keyword>
<name>A0A2T5IRF9_9LACT</name>
<dbReference type="HAMAP" id="MF_00271">
    <property type="entry name" value="ATP_synth_D_arch"/>
    <property type="match status" value="1"/>
</dbReference>
<feature type="coiled-coil region" evidence="5">
    <location>
        <begin position="148"/>
        <end position="175"/>
    </location>
</feature>
<organism evidence="6 7">
    <name type="scientific">Trichococcus patagoniensis</name>
    <dbReference type="NCBI Taxonomy" id="382641"/>
    <lineage>
        <taxon>Bacteria</taxon>
        <taxon>Bacillati</taxon>
        <taxon>Bacillota</taxon>
        <taxon>Bacilli</taxon>
        <taxon>Lactobacillales</taxon>
        <taxon>Carnobacteriaceae</taxon>
        <taxon>Trichococcus</taxon>
    </lineage>
</organism>
<dbReference type="GO" id="GO:0042777">
    <property type="term" value="P:proton motive force-driven plasma membrane ATP synthesis"/>
    <property type="evidence" value="ECO:0007669"/>
    <property type="project" value="UniProtKB-UniRule"/>
</dbReference>
<evidence type="ECO:0000256" key="2">
    <source>
        <dbReference type="ARBA" id="ARBA00022448"/>
    </source>
</evidence>
<dbReference type="InterPro" id="IPR002699">
    <property type="entry name" value="V_ATPase_D"/>
</dbReference>
<keyword evidence="7" id="KW-1185">Reference proteome</keyword>
<dbReference type="EMBL" id="QAOM01000001">
    <property type="protein sequence ID" value="PTQ86415.1"/>
    <property type="molecule type" value="Genomic_DNA"/>
</dbReference>
<dbReference type="GO" id="GO:0046933">
    <property type="term" value="F:proton-transporting ATP synthase activity, rotational mechanism"/>
    <property type="evidence" value="ECO:0007669"/>
    <property type="project" value="UniProtKB-UniRule"/>
</dbReference>
<accession>A0A2T5IRF9</accession>
<keyword evidence="4" id="KW-0375">Hydrogen ion transport</keyword>
<keyword evidence="4" id="KW-0066">ATP synthesis</keyword>
<dbReference type="RefSeq" id="WP_108031473.1">
    <property type="nucleotide sequence ID" value="NZ_QAOM01000001.1"/>
</dbReference>
<evidence type="ECO:0000256" key="4">
    <source>
        <dbReference type="HAMAP-Rule" id="MF_00271"/>
    </source>
</evidence>
<reference evidence="6 7" key="1">
    <citation type="submission" date="2018-04" db="EMBL/GenBank/DDBJ databases">
        <title>Genomic Encyclopedia of Archaeal and Bacterial Type Strains, Phase II (KMG-II): from individual species to whole genera.</title>
        <authorList>
            <person name="Goeker M."/>
        </authorList>
    </citation>
    <scope>NUCLEOTIDE SEQUENCE [LARGE SCALE GENOMIC DNA]</scope>
    <source>
        <strain evidence="6 7">DSM 18806</strain>
    </source>
</reference>
<gene>
    <name evidence="4" type="primary">atpD</name>
    <name evidence="6" type="ORF">C8U37_101256</name>
</gene>
<protein>
    <recommendedName>
        <fullName evidence="4">V-type ATP synthase subunit D</fullName>
    </recommendedName>
    <alternativeName>
        <fullName evidence="4">V-ATPase subunit D</fullName>
    </alternativeName>
</protein>
<comment type="function">
    <text evidence="4">Produces ATP from ADP in the presence of a proton gradient across the membrane.</text>
</comment>
<evidence type="ECO:0000313" key="6">
    <source>
        <dbReference type="EMBL" id="PTQ86415.1"/>
    </source>
</evidence>
<dbReference type="NCBIfam" id="NF001543">
    <property type="entry name" value="PRK00373.1-2"/>
    <property type="match status" value="1"/>
</dbReference>
<proteinExistence type="inferred from homology"/>
<keyword evidence="2 4" id="KW-0813">Transport</keyword>
<evidence type="ECO:0000256" key="3">
    <source>
        <dbReference type="ARBA" id="ARBA00023065"/>
    </source>
</evidence>
<dbReference type="OrthoDB" id="9781718at2"/>
<dbReference type="Gene3D" id="1.10.287.3240">
    <property type="match status" value="1"/>
</dbReference>
<comment type="similarity">
    <text evidence="1 4">Belongs to the V-ATPase D subunit family.</text>
</comment>
<dbReference type="AlphaFoldDB" id="A0A2T5IRF9"/>
<keyword evidence="3 4" id="KW-0406">Ion transport</keyword>
<dbReference type="NCBIfam" id="TIGR00309">
    <property type="entry name" value="V_ATPase_subD"/>
    <property type="match status" value="1"/>
</dbReference>
<dbReference type="GO" id="GO:0046961">
    <property type="term" value="F:proton-transporting ATPase activity, rotational mechanism"/>
    <property type="evidence" value="ECO:0007669"/>
    <property type="project" value="InterPro"/>
</dbReference>
<sequence length="211" mass="24434">MARLNVKPTRMELSNLKSRLVLSTRGHKLLKDKQDELMRQFINLIRENNILRDEVEKELTASMRSFVVAKSLLNEAFIEELFAVPATAVELDIQEKNIMSVVVPQMNFSIADKDDKSTDLQYGYVNSNGELDDAIKKIEDILPKLLKLSEIEKTCQLLADEIEKTRRRVNALEYKMIPQLQETIRYIQMKLEENERSSIVRMMKVKDMGAS</sequence>
<dbReference type="FunFam" id="1.10.287.3240:FF:000007">
    <property type="entry name" value="V-type ATP synthase subunit D"/>
    <property type="match status" value="1"/>
</dbReference>
<dbReference type="GO" id="GO:0005524">
    <property type="term" value="F:ATP binding"/>
    <property type="evidence" value="ECO:0007669"/>
    <property type="project" value="UniProtKB-UniRule"/>
</dbReference>
<dbReference type="Proteomes" id="UP000244161">
    <property type="component" value="Unassembled WGS sequence"/>
</dbReference>
<evidence type="ECO:0000256" key="5">
    <source>
        <dbReference type="SAM" id="Coils"/>
    </source>
</evidence>
<evidence type="ECO:0000256" key="1">
    <source>
        <dbReference type="ARBA" id="ARBA00005850"/>
    </source>
</evidence>
<dbReference type="Pfam" id="PF01813">
    <property type="entry name" value="ATP-synt_D"/>
    <property type="match status" value="1"/>
</dbReference>
<dbReference type="PANTHER" id="PTHR11671">
    <property type="entry name" value="V-TYPE ATP SYNTHASE SUBUNIT D"/>
    <property type="match status" value="1"/>
</dbReference>
<comment type="caution">
    <text evidence="6">The sequence shown here is derived from an EMBL/GenBank/DDBJ whole genome shotgun (WGS) entry which is preliminary data.</text>
</comment>
<evidence type="ECO:0000313" key="7">
    <source>
        <dbReference type="Proteomes" id="UP000244161"/>
    </source>
</evidence>